<dbReference type="RefSeq" id="WP_188791225.1">
    <property type="nucleotide sequence ID" value="NZ_BMJV01000006.1"/>
</dbReference>
<dbReference type="AlphaFoldDB" id="A0A8J3EIA3"/>
<protein>
    <submittedName>
        <fullName evidence="9">Iron ABC transporter permease</fullName>
    </submittedName>
</protein>
<comment type="similarity">
    <text evidence="2">Belongs to the binding-protein-dependent transport system permease family. FecCD subfamily.</text>
</comment>
<feature type="transmembrane region" description="Helical" evidence="8">
    <location>
        <begin position="288"/>
        <end position="309"/>
    </location>
</feature>
<keyword evidence="10" id="KW-1185">Reference proteome</keyword>
<keyword evidence="4" id="KW-1003">Cell membrane</keyword>
<dbReference type="Pfam" id="PF01032">
    <property type="entry name" value="FecCD"/>
    <property type="match status" value="1"/>
</dbReference>
<keyword evidence="5 8" id="KW-0812">Transmembrane</keyword>
<dbReference type="EMBL" id="BMJV01000006">
    <property type="protein sequence ID" value="GGG80225.1"/>
    <property type="molecule type" value="Genomic_DNA"/>
</dbReference>
<organism evidence="9 10">
    <name type="scientific">Salipiger pallidus</name>
    <dbReference type="NCBI Taxonomy" id="1775170"/>
    <lineage>
        <taxon>Bacteria</taxon>
        <taxon>Pseudomonadati</taxon>
        <taxon>Pseudomonadota</taxon>
        <taxon>Alphaproteobacteria</taxon>
        <taxon>Rhodobacterales</taxon>
        <taxon>Roseobacteraceae</taxon>
        <taxon>Salipiger</taxon>
    </lineage>
</organism>
<evidence type="ECO:0000256" key="5">
    <source>
        <dbReference type="ARBA" id="ARBA00022692"/>
    </source>
</evidence>
<sequence>MAERRVLFLGLGLLMICAGFLAWQIRAPYGFILELRAAKLGALVCVGAATGAATVLFQTVAGNRLLTPGLVGFDALFVLLQTLLVVALGGVGAAQIPGGLRFLMELVALAVCSAALFGLLLRRDARDITKMILTGVILGVLLRGLAEMVQRMMDPSEFAVVQQAIFASFGNVDNGQLAVSAMVLLASLAAALRMAPALDVAGLGRETARGLGLNHDRVVMMALLLMAAMVSVSTALVGPITFLGLLTASLARRLTNTHRHAVLLPAAALIGALILVAGQFVFERLMGAQSALAVIVEFFGGLLFLALVLQKKARR</sequence>
<keyword evidence="7 8" id="KW-0472">Membrane</keyword>
<dbReference type="GO" id="GO:0022857">
    <property type="term" value="F:transmembrane transporter activity"/>
    <property type="evidence" value="ECO:0007669"/>
    <property type="project" value="InterPro"/>
</dbReference>
<feature type="transmembrane region" description="Helical" evidence="8">
    <location>
        <begin position="218"/>
        <end position="250"/>
    </location>
</feature>
<reference evidence="9" key="2">
    <citation type="submission" date="2020-09" db="EMBL/GenBank/DDBJ databases">
        <authorList>
            <person name="Sun Q."/>
            <person name="Zhou Y."/>
        </authorList>
    </citation>
    <scope>NUCLEOTIDE SEQUENCE</scope>
    <source>
        <strain evidence="9">CGMCC 1.15762</strain>
    </source>
</reference>
<feature type="transmembrane region" description="Helical" evidence="8">
    <location>
        <begin position="69"/>
        <end position="90"/>
    </location>
</feature>
<reference evidence="9" key="1">
    <citation type="journal article" date="2014" name="Int. J. Syst. Evol. Microbiol.">
        <title>Complete genome sequence of Corynebacterium casei LMG S-19264T (=DSM 44701T), isolated from a smear-ripened cheese.</title>
        <authorList>
            <consortium name="US DOE Joint Genome Institute (JGI-PGF)"/>
            <person name="Walter F."/>
            <person name="Albersmeier A."/>
            <person name="Kalinowski J."/>
            <person name="Ruckert C."/>
        </authorList>
    </citation>
    <scope>NUCLEOTIDE SEQUENCE</scope>
    <source>
        <strain evidence="9">CGMCC 1.15762</strain>
    </source>
</reference>
<dbReference type="PANTHER" id="PTHR30472:SF19">
    <property type="entry name" value="PETROBACTIN IMPORT SYSTEM PERMEASE PROTEIN YCLO"/>
    <property type="match status" value="1"/>
</dbReference>
<evidence type="ECO:0000313" key="10">
    <source>
        <dbReference type="Proteomes" id="UP000617145"/>
    </source>
</evidence>
<keyword evidence="6 8" id="KW-1133">Transmembrane helix</keyword>
<dbReference type="InterPro" id="IPR000522">
    <property type="entry name" value="ABC_transptr_permease_BtuC"/>
</dbReference>
<evidence type="ECO:0000256" key="8">
    <source>
        <dbReference type="SAM" id="Phobius"/>
    </source>
</evidence>
<dbReference type="Proteomes" id="UP000617145">
    <property type="component" value="Unassembled WGS sequence"/>
</dbReference>
<feature type="transmembrane region" description="Helical" evidence="8">
    <location>
        <begin position="37"/>
        <end position="57"/>
    </location>
</feature>
<comment type="subcellular location">
    <subcellularLocation>
        <location evidence="1">Cell membrane</location>
        <topology evidence="1">Multi-pass membrane protein</topology>
    </subcellularLocation>
</comment>
<evidence type="ECO:0000313" key="9">
    <source>
        <dbReference type="EMBL" id="GGG80225.1"/>
    </source>
</evidence>
<dbReference type="PANTHER" id="PTHR30472">
    <property type="entry name" value="FERRIC ENTEROBACTIN TRANSPORT SYSTEM PERMEASE PROTEIN"/>
    <property type="match status" value="1"/>
</dbReference>
<dbReference type="InterPro" id="IPR037294">
    <property type="entry name" value="ABC_BtuC-like"/>
</dbReference>
<comment type="caution">
    <text evidence="9">The sequence shown here is derived from an EMBL/GenBank/DDBJ whole genome shotgun (WGS) entry which is preliminary data.</text>
</comment>
<evidence type="ECO:0000256" key="1">
    <source>
        <dbReference type="ARBA" id="ARBA00004651"/>
    </source>
</evidence>
<dbReference type="Gene3D" id="1.10.3470.10">
    <property type="entry name" value="ABC transporter involved in vitamin B12 uptake, BtuC"/>
    <property type="match status" value="1"/>
</dbReference>
<name>A0A8J3EIA3_9RHOB</name>
<dbReference type="GO" id="GO:0005886">
    <property type="term" value="C:plasma membrane"/>
    <property type="evidence" value="ECO:0007669"/>
    <property type="project" value="UniProtKB-SubCell"/>
</dbReference>
<feature type="transmembrane region" description="Helical" evidence="8">
    <location>
        <begin position="177"/>
        <end position="198"/>
    </location>
</feature>
<feature type="transmembrane region" description="Helical" evidence="8">
    <location>
        <begin position="6"/>
        <end position="25"/>
    </location>
</feature>
<keyword evidence="3" id="KW-0813">Transport</keyword>
<dbReference type="GO" id="GO:0033214">
    <property type="term" value="P:siderophore-iron import into cell"/>
    <property type="evidence" value="ECO:0007669"/>
    <property type="project" value="TreeGrafter"/>
</dbReference>
<evidence type="ECO:0000256" key="7">
    <source>
        <dbReference type="ARBA" id="ARBA00023136"/>
    </source>
</evidence>
<dbReference type="SUPFAM" id="SSF81345">
    <property type="entry name" value="ABC transporter involved in vitamin B12 uptake, BtuC"/>
    <property type="match status" value="1"/>
</dbReference>
<evidence type="ECO:0000256" key="6">
    <source>
        <dbReference type="ARBA" id="ARBA00022989"/>
    </source>
</evidence>
<accession>A0A8J3EIA3</accession>
<gene>
    <name evidence="9" type="ORF">GCM10011415_31980</name>
</gene>
<evidence type="ECO:0000256" key="2">
    <source>
        <dbReference type="ARBA" id="ARBA00007935"/>
    </source>
</evidence>
<proteinExistence type="inferred from homology"/>
<feature type="transmembrane region" description="Helical" evidence="8">
    <location>
        <begin position="262"/>
        <end position="282"/>
    </location>
</feature>
<evidence type="ECO:0000256" key="3">
    <source>
        <dbReference type="ARBA" id="ARBA00022448"/>
    </source>
</evidence>
<feature type="transmembrane region" description="Helical" evidence="8">
    <location>
        <begin position="102"/>
        <end position="122"/>
    </location>
</feature>
<evidence type="ECO:0000256" key="4">
    <source>
        <dbReference type="ARBA" id="ARBA00022475"/>
    </source>
</evidence>